<protein>
    <submittedName>
        <fullName evidence="1">Preprotein translocase subunit SecG</fullName>
    </submittedName>
</protein>
<evidence type="ECO:0000313" key="1">
    <source>
        <dbReference type="EMBL" id="MBP2057917.1"/>
    </source>
</evidence>
<dbReference type="RefSeq" id="WP_209686662.1">
    <property type="nucleotide sequence ID" value="NZ_JAGGLU010000005.1"/>
</dbReference>
<comment type="caution">
    <text evidence="1">The sequence shown here is derived from an EMBL/GenBank/DDBJ whole genome shotgun (WGS) entry which is preliminary data.</text>
</comment>
<name>A0ABS4MEX5_9LACO</name>
<organism evidence="1 2">
    <name type="scientific">Lactobacillus colini</name>
    <dbReference type="NCBI Taxonomy" id="1819254"/>
    <lineage>
        <taxon>Bacteria</taxon>
        <taxon>Bacillati</taxon>
        <taxon>Bacillota</taxon>
        <taxon>Bacilli</taxon>
        <taxon>Lactobacillales</taxon>
        <taxon>Lactobacillaceae</taxon>
        <taxon>Lactobacillus</taxon>
    </lineage>
</organism>
<evidence type="ECO:0000313" key="2">
    <source>
        <dbReference type="Proteomes" id="UP001519292"/>
    </source>
</evidence>
<sequence length="53" mass="6152">MLTKISAVCVIIFALLCVIAAFSTWKTRKLEKKVEQKKELSENERITKISRQK</sequence>
<reference evidence="1 2" key="1">
    <citation type="submission" date="2021-03" db="EMBL/GenBank/DDBJ databases">
        <title>Genomic Encyclopedia of Type Strains, Phase IV (KMG-IV): sequencing the most valuable type-strain genomes for metagenomic binning, comparative biology and taxonomic classification.</title>
        <authorList>
            <person name="Goeker M."/>
        </authorList>
    </citation>
    <scope>NUCLEOTIDE SEQUENCE [LARGE SCALE GENOMIC DNA]</scope>
    <source>
        <strain evidence="1 2">DSM 101872</strain>
    </source>
</reference>
<dbReference type="EMBL" id="JAGGLU010000005">
    <property type="protein sequence ID" value="MBP2057917.1"/>
    <property type="molecule type" value="Genomic_DNA"/>
</dbReference>
<dbReference type="Proteomes" id="UP001519292">
    <property type="component" value="Unassembled WGS sequence"/>
</dbReference>
<gene>
    <name evidence="1" type="ORF">J2Z60_001092</name>
</gene>
<keyword evidence="2" id="KW-1185">Reference proteome</keyword>
<proteinExistence type="predicted"/>
<accession>A0ABS4MEX5</accession>